<name>A0A6J5MMF4_9CAUD</name>
<proteinExistence type="predicted"/>
<evidence type="ECO:0000313" key="1">
    <source>
        <dbReference type="EMBL" id="CAB4147828.1"/>
    </source>
</evidence>
<protein>
    <submittedName>
        <fullName evidence="1">Uncharacterized protein</fullName>
    </submittedName>
</protein>
<sequence>MTRPTKTTEEKATVHEAPVVNEKEAILAWLRTGKLNMFERSTRWLADRIQAGDHLL</sequence>
<reference evidence="1" key="1">
    <citation type="submission" date="2020-04" db="EMBL/GenBank/DDBJ databases">
        <authorList>
            <person name="Chiriac C."/>
            <person name="Salcher M."/>
            <person name="Ghai R."/>
            <person name="Kavagutti S V."/>
        </authorList>
    </citation>
    <scope>NUCLEOTIDE SEQUENCE</scope>
</reference>
<gene>
    <name evidence="1" type="ORF">UFOVP506_48</name>
</gene>
<accession>A0A6J5MMF4</accession>
<dbReference type="EMBL" id="LR796491">
    <property type="protein sequence ID" value="CAB4147828.1"/>
    <property type="molecule type" value="Genomic_DNA"/>
</dbReference>
<organism evidence="1">
    <name type="scientific">uncultured Caudovirales phage</name>
    <dbReference type="NCBI Taxonomy" id="2100421"/>
    <lineage>
        <taxon>Viruses</taxon>
        <taxon>Duplodnaviria</taxon>
        <taxon>Heunggongvirae</taxon>
        <taxon>Uroviricota</taxon>
        <taxon>Caudoviricetes</taxon>
        <taxon>Peduoviridae</taxon>
        <taxon>Maltschvirus</taxon>
        <taxon>Maltschvirus maltsch</taxon>
    </lineage>
</organism>